<dbReference type="GO" id="GO:0009306">
    <property type="term" value="P:protein secretion"/>
    <property type="evidence" value="ECO:0007669"/>
    <property type="project" value="InterPro"/>
</dbReference>
<evidence type="ECO:0000256" key="8">
    <source>
        <dbReference type="ARBA" id="ARBA00022927"/>
    </source>
</evidence>
<evidence type="ECO:0000256" key="12">
    <source>
        <dbReference type="ARBA" id="ARBA00025078"/>
    </source>
</evidence>
<comment type="caution">
    <text evidence="15">The sequence shown here is derived from an EMBL/GenBank/DDBJ whole genome shotgun (WGS) entry which is preliminary data.</text>
</comment>
<feature type="region of interest" description="Disordered" evidence="14">
    <location>
        <begin position="357"/>
        <end position="377"/>
    </location>
</feature>
<dbReference type="AlphaFoldDB" id="A0A0J8JKB5"/>
<feature type="transmembrane region" description="Helical" evidence="13">
    <location>
        <begin position="36"/>
        <end position="60"/>
    </location>
</feature>
<dbReference type="EMBL" id="LAZL01000018">
    <property type="protein sequence ID" value="KMT64911.1"/>
    <property type="molecule type" value="Genomic_DNA"/>
</dbReference>
<dbReference type="NCBIfam" id="TIGR00328">
    <property type="entry name" value="flhB"/>
    <property type="match status" value="1"/>
</dbReference>
<dbReference type="InterPro" id="IPR006136">
    <property type="entry name" value="FlhB"/>
</dbReference>
<feature type="transmembrane region" description="Helical" evidence="13">
    <location>
        <begin position="84"/>
        <end position="110"/>
    </location>
</feature>
<evidence type="ECO:0000256" key="7">
    <source>
        <dbReference type="ARBA" id="ARBA00022795"/>
    </source>
</evidence>
<dbReference type="GO" id="GO:0005886">
    <property type="term" value="C:plasma membrane"/>
    <property type="evidence" value="ECO:0007669"/>
    <property type="project" value="UniProtKB-SubCell"/>
</dbReference>
<protein>
    <recommendedName>
        <fullName evidence="3 13">Flagellar biosynthetic protein FlhB</fullName>
    </recommendedName>
</protein>
<keyword evidence="11 13" id="KW-1006">Bacterial flagellum protein export</keyword>
<dbReference type="OrthoDB" id="9807950at2"/>
<dbReference type="InterPro" id="IPR029025">
    <property type="entry name" value="T3SS_substrate_exporter_C"/>
</dbReference>
<dbReference type="PANTHER" id="PTHR30531:SF12">
    <property type="entry name" value="FLAGELLAR BIOSYNTHETIC PROTEIN FLHB"/>
    <property type="match status" value="1"/>
</dbReference>
<evidence type="ECO:0000256" key="10">
    <source>
        <dbReference type="ARBA" id="ARBA00023136"/>
    </source>
</evidence>
<dbReference type="PATRIC" id="fig|1513271.3.peg.2430"/>
<feature type="region of interest" description="Disordered" evidence="14">
    <location>
        <begin position="1"/>
        <end position="23"/>
    </location>
</feature>
<dbReference type="GO" id="GO:0044780">
    <property type="term" value="P:bacterial-type flagellum assembly"/>
    <property type="evidence" value="ECO:0007669"/>
    <property type="project" value="InterPro"/>
</dbReference>
<feature type="transmembrane region" description="Helical" evidence="13">
    <location>
        <begin position="186"/>
        <end position="206"/>
    </location>
</feature>
<accession>A0A0J8JKB5</accession>
<keyword evidence="7 13" id="KW-1005">Bacterial flagellum biogenesis</keyword>
<evidence type="ECO:0000313" key="15">
    <source>
        <dbReference type="EMBL" id="KMT64911.1"/>
    </source>
</evidence>
<dbReference type="Gene3D" id="6.10.250.2080">
    <property type="match status" value="1"/>
</dbReference>
<dbReference type="PRINTS" id="PR00950">
    <property type="entry name" value="TYPE3IMSPROT"/>
</dbReference>
<name>A0A0J8JKB5_9ALTE</name>
<gene>
    <name evidence="13" type="primary">flhB</name>
    <name evidence="15" type="ORF">XM47_11930</name>
</gene>
<dbReference type="Proteomes" id="UP000037600">
    <property type="component" value="Unassembled WGS sequence"/>
</dbReference>
<keyword evidence="15" id="KW-0282">Flagellum</keyword>
<keyword evidence="8 13" id="KW-0653">Protein transport</keyword>
<evidence type="ECO:0000256" key="5">
    <source>
        <dbReference type="ARBA" id="ARBA00022475"/>
    </source>
</evidence>
<evidence type="ECO:0000256" key="3">
    <source>
        <dbReference type="ARBA" id="ARBA00021622"/>
    </source>
</evidence>
<evidence type="ECO:0000256" key="14">
    <source>
        <dbReference type="SAM" id="MobiDB-lite"/>
    </source>
</evidence>
<evidence type="ECO:0000256" key="9">
    <source>
        <dbReference type="ARBA" id="ARBA00022989"/>
    </source>
</evidence>
<evidence type="ECO:0000256" key="13">
    <source>
        <dbReference type="RuleBase" id="RU364091"/>
    </source>
</evidence>
<dbReference type="RefSeq" id="WP_048692758.1">
    <property type="nucleotide sequence ID" value="NZ_KQ130492.1"/>
</dbReference>
<keyword evidence="6 13" id="KW-0812">Transmembrane</keyword>
<dbReference type="PANTHER" id="PTHR30531">
    <property type="entry name" value="FLAGELLAR BIOSYNTHETIC PROTEIN FLHB"/>
    <property type="match status" value="1"/>
</dbReference>
<evidence type="ECO:0000256" key="2">
    <source>
        <dbReference type="ARBA" id="ARBA00010690"/>
    </source>
</evidence>
<dbReference type="Pfam" id="PF01312">
    <property type="entry name" value="Bac_export_2"/>
    <property type="match status" value="1"/>
</dbReference>
<comment type="caution">
    <text evidence="13">Lacks conserved residue(s) required for the propagation of feature annotation.</text>
</comment>
<dbReference type="InterPro" id="IPR006135">
    <property type="entry name" value="T3SS_substrate_exporter"/>
</dbReference>
<evidence type="ECO:0000256" key="11">
    <source>
        <dbReference type="ARBA" id="ARBA00023225"/>
    </source>
</evidence>
<dbReference type="Gene3D" id="3.40.1690.10">
    <property type="entry name" value="secretion proteins EscU"/>
    <property type="match status" value="1"/>
</dbReference>
<comment type="similarity">
    <text evidence="2 13">Belongs to the type III secretion exporter family.</text>
</comment>
<evidence type="ECO:0000256" key="6">
    <source>
        <dbReference type="ARBA" id="ARBA00022692"/>
    </source>
</evidence>
<evidence type="ECO:0000256" key="4">
    <source>
        <dbReference type="ARBA" id="ARBA00022448"/>
    </source>
</evidence>
<keyword evidence="16" id="KW-1185">Reference proteome</keyword>
<keyword evidence="15" id="KW-0966">Cell projection</keyword>
<keyword evidence="4 13" id="KW-0813">Transport</keyword>
<keyword evidence="9 13" id="KW-1133">Transmembrane helix</keyword>
<keyword evidence="15" id="KW-0969">Cilium</keyword>
<dbReference type="SUPFAM" id="SSF160544">
    <property type="entry name" value="EscU C-terminal domain-like"/>
    <property type="match status" value="1"/>
</dbReference>
<proteinExistence type="inferred from homology"/>
<organism evidence="15 16">
    <name type="scientific">Catenovulum maritimum</name>
    <dbReference type="NCBI Taxonomy" id="1513271"/>
    <lineage>
        <taxon>Bacteria</taxon>
        <taxon>Pseudomonadati</taxon>
        <taxon>Pseudomonadota</taxon>
        <taxon>Gammaproteobacteria</taxon>
        <taxon>Alteromonadales</taxon>
        <taxon>Alteromonadaceae</taxon>
        <taxon>Catenovulum</taxon>
    </lineage>
</organism>
<evidence type="ECO:0000256" key="1">
    <source>
        <dbReference type="ARBA" id="ARBA00004651"/>
    </source>
</evidence>
<sequence>MAADKDERTEDPTEKKKSQAREKGQVVRSKELATMMVLLGGGLGFLFFGHYLATALMVAFKQGFKLEKEDAFDPSRMFVQMQNILELVGLPLFGIVVMLLCFAVIGNLAVGGFNFTMKATKAKFSKLNPISGLKRILGVQGLIELVKSIAKVLVVVGAAYMCFQIYKDKMMRINIETMPSGLFDALDILLWIFIILSMSLLIIALIDVPFQIHQHTEQLKMTKQEVKDEHKNSEGDPIVKGRIRKLMFLASRRRMLADVPKADVVVTNPTHYAVAIQYDPLKAGAPMLIAKGADELALYIREIAEAHEIPILNAPLLARSIYYTTELEEEVPEKLFSAVAQVLAYVFALKEYKKGKSKKRPKDFSPNKLEIPPDMRY</sequence>
<reference evidence="15 16" key="1">
    <citation type="submission" date="2015-04" db="EMBL/GenBank/DDBJ databases">
        <title>Draft Genome Sequence of the Novel Agar-Digesting Marine Bacterium Q1.</title>
        <authorList>
            <person name="Li Y."/>
            <person name="Li D."/>
            <person name="Chen G."/>
            <person name="Du Z."/>
        </authorList>
    </citation>
    <scope>NUCLEOTIDE SEQUENCE [LARGE SCALE GENOMIC DNA]</scope>
    <source>
        <strain evidence="15 16">Q1</strain>
    </source>
</reference>
<comment type="function">
    <text evidence="12 13">Required for formation of the rod structure in the basal body of the flagellar apparatus. Together with FliI and FliH, may constitute the export apparatus of flagellin.</text>
</comment>
<dbReference type="STRING" id="1513271.XM47_11930"/>
<keyword evidence="5 13" id="KW-1003">Cell membrane</keyword>
<comment type="subcellular location">
    <subcellularLocation>
        <location evidence="1">Cell membrane</location>
        <topology evidence="1">Multi-pass membrane protein</topology>
    </subcellularLocation>
</comment>
<evidence type="ECO:0000313" key="16">
    <source>
        <dbReference type="Proteomes" id="UP000037600"/>
    </source>
</evidence>
<keyword evidence="10 13" id="KW-0472">Membrane</keyword>